<feature type="compositionally biased region" description="Pro residues" evidence="1">
    <location>
        <begin position="66"/>
        <end position="76"/>
    </location>
</feature>
<accession>A0A4R0MLN3</accession>
<gene>
    <name evidence="3" type="ORF">EZ428_21255</name>
    <name evidence="2" type="ORF">EZ428_23075</name>
</gene>
<dbReference type="OrthoDB" id="770640at2"/>
<evidence type="ECO:0000313" key="4">
    <source>
        <dbReference type="Proteomes" id="UP000292884"/>
    </source>
</evidence>
<reference evidence="2 4" key="1">
    <citation type="submission" date="2019-02" db="EMBL/GenBank/DDBJ databases">
        <title>Pedobacter sp. RP-1-13 sp. nov., isolated from Arctic soil.</title>
        <authorList>
            <person name="Dahal R.H."/>
        </authorList>
    </citation>
    <scope>NUCLEOTIDE SEQUENCE [LARGE SCALE GENOMIC DNA]</scope>
    <source>
        <strain evidence="2 4">RP-1-13</strain>
    </source>
</reference>
<proteinExistence type="predicted"/>
<evidence type="ECO:0000256" key="1">
    <source>
        <dbReference type="SAM" id="MobiDB-lite"/>
    </source>
</evidence>
<feature type="region of interest" description="Disordered" evidence="1">
    <location>
        <begin position="66"/>
        <end position="86"/>
    </location>
</feature>
<organism evidence="2 4">
    <name type="scientific">Pedobacter frigiditerrae</name>
    <dbReference type="NCBI Taxonomy" id="2530452"/>
    <lineage>
        <taxon>Bacteria</taxon>
        <taxon>Pseudomonadati</taxon>
        <taxon>Bacteroidota</taxon>
        <taxon>Sphingobacteriia</taxon>
        <taxon>Sphingobacteriales</taxon>
        <taxon>Sphingobacteriaceae</taxon>
        <taxon>Pedobacter</taxon>
    </lineage>
</organism>
<sequence>MKKEKYVFSESLKRSILDQVLSGSITKEEARRRYGIKSKSGVLYWLRNYEKYGTCSLNLLNHPMPLNPEEPTPPEPSAEELKFRIK</sequence>
<dbReference type="GO" id="GO:0043565">
    <property type="term" value="F:sequence-specific DNA binding"/>
    <property type="evidence" value="ECO:0007669"/>
    <property type="project" value="InterPro"/>
</dbReference>
<evidence type="ECO:0000313" key="2">
    <source>
        <dbReference type="EMBL" id="TCC87082.1"/>
    </source>
</evidence>
<evidence type="ECO:0000313" key="3">
    <source>
        <dbReference type="EMBL" id="TCC87236.1"/>
    </source>
</evidence>
<name>A0A4R0MLN3_9SPHI</name>
<dbReference type="AlphaFoldDB" id="A0A4R0MLN3"/>
<dbReference type="SUPFAM" id="SSF48295">
    <property type="entry name" value="TrpR-like"/>
    <property type="match status" value="1"/>
</dbReference>
<comment type="caution">
    <text evidence="2">The sequence shown here is derived from an EMBL/GenBank/DDBJ whole genome shotgun (WGS) entry which is preliminary data.</text>
</comment>
<dbReference type="InterPro" id="IPR010921">
    <property type="entry name" value="Trp_repressor/repl_initiator"/>
</dbReference>
<dbReference type="InterPro" id="IPR036388">
    <property type="entry name" value="WH-like_DNA-bd_sf"/>
</dbReference>
<dbReference type="Proteomes" id="UP000292884">
    <property type="component" value="Unassembled WGS sequence"/>
</dbReference>
<dbReference type="EMBL" id="SJSK01000008">
    <property type="protein sequence ID" value="TCC87082.1"/>
    <property type="molecule type" value="Genomic_DNA"/>
</dbReference>
<protein>
    <submittedName>
        <fullName evidence="2">Transposase</fullName>
    </submittedName>
</protein>
<dbReference type="EMBL" id="SJSK01000007">
    <property type="protein sequence ID" value="TCC87236.1"/>
    <property type="molecule type" value="Genomic_DNA"/>
</dbReference>
<keyword evidence="4" id="KW-1185">Reference proteome</keyword>
<dbReference type="Gene3D" id="1.10.10.10">
    <property type="entry name" value="Winged helix-like DNA-binding domain superfamily/Winged helix DNA-binding domain"/>
    <property type="match status" value="1"/>
</dbReference>
<feature type="non-terminal residue" evidence="2">
    <location>
        <position position="86"/>
    </location>
</feature>